<dbReference type="Proteomes" id="UP000803884">
    <property type="component" value="Unassembled WGS sequence"/>
</dbReference>
<dbReference type="PANTHER" id="PTHR44229:SF4">
    <property type="entry name" value="15-HYDROXYPROSTAGLANDIN DEHYDROGENASE [NAD(+)]"/>
    <property type="match status" value="1"/>
</dbReference>
<keyword evidence="2" id="KW-0521">NADP</keyword>
<name>A0AB34KQT6_9PEZI</name>
<dbReference type="InterPro" id="IPR020904">
    <property type="entry name" value="Sc_DH/Rdtase_CS"/>
</dbReference>
<reference evidence="4 5" key="1">
    <citation type="journal article" date="2020" name="Microbiol. Resour. Announc.">
        <title>Draft Genome Sequence of a Cladosporium Species Isolated from the Mesophotic Ascidian Didemnum maculosum.</title>
        <authorList>
            <person name="Gioti A."/>
            <person name="Siaperas R."/>
            <person name="Nikolaivits E."/>
            <person name="Le Goff G."/>
            <person name="Ouazzani J."/>
            <person name="Kotoulas G."/>
            <person name="Topakas E."/>
        </authorList>
    </citation>
    <scope>NUCLEOTIDE SEQUENCE [LARGE SCALE GENOMIC DNA]</scope>
    <source>
        <strain evidence="4 5">TM138-S3</strain>
    </source>
</reference>
<protein>
    <submittedName>
        <fullName evidence="4">Uncharacterized protein</fullName>
    </submittedName>
</protein>
<comment type="similarity">
    <text evidence="1">Belongs to the short-chain dehydrogenases/reductases (SDR) family.</text>
</comment>
<dbReference type="GeneID" id="96006781"/>
<dbReference type="SUPFAM" id="SSF51735">
    <property type="entry name" value="NAD(P)-binding Rossmann-fold domains"/>
    <property type="match status" value="1"/>
</dbReference>
<organism evidence="4 5">
    <name type="scientific">Cladosporium halotolerans</name>
    <dbReference type="NCBI Taxonomy" id="1052096"/>
    <lineage>
        <taxon>Eukaryota</taxon>
        <taxon>Fungi</taxon>
        <taxon>Dikarya</taxon>
        <taxon>Ascomycota</taxon>
        <taxon>Pezizomycotina</taxon>
        <taxon>Dothideomycetes</taxon>
        <taxon>Dothideomycetidae</taxon>
        <taxon>Cladosporiales</taxon>
        <taxon>Cladosporiaceae</taxon>
        <taxon>Cladosporium</taxon>
    </lineage>
</organism>
<evidence type="ECO:0000313" key="4">
    <source>
        <dbReference type="EMBL" id="KAL1586472.1"/>
    </source>
</evidence>
<sequence>MAPPTAIVTGACSGIGLALTKHLLALKWYVFMADINPPPETLENTTFIRTDISSWSEQAALFQKAYDAQGRLDFCGLNAGISDKDDIFYNISGDPSKPPTEPNMKTIDVNFTGQYYGIKLAAHYMSLDSTAAGKKRTGGKIAITASGSGIFPISAVPIYSATKHALVGLTRSLAPVSQGKDIRINAIAPAMVATNLPEPGFLELFPPEQITPMSTIMRCFDAISHFEDVEKDDWVQTGKNGEIIEGNLQDLIWHPSPERPPQSEYLNEDGMKVWTDTYAKKMTEK</sequence>
<dbReference type="GO" id="GO:0016616">
    <property type="term" value="F:oxidoreductase activity, acting on the CH-OH group of donors, NAD or NADP as acceptor"/>
    <property type="evidence" value="ECO:0007669"/>
    <property type="project" value="TreeGrafter"/>
</dbReference>
<accession>A0AB34KQT6</accession>
<gene>
    <name evidence="4" type="ORF">WHR41_05338</name>
</gene>
<keyword evidence="5" id="KW-1185">Reference proteome</keyword>
<evidence type="ECO:0000256" key="3">
    <source>
        <dbReference type="ARBA" id="ARBA00023002"/>
    </source>
</evidence>
<dbReference type="Gene3D" id="3.40.50.720">
    <property type="entry name" value="NAD(P)-binding Rossmann-like Domain"/>
    <property type="match status" value="1"/>
</dbReference>
<keyword evidence="3" id="KW-0560">Oxidoreductase</keyword>
<dbReference type="EMBL" id="JAAQHG020000014">
    <property type="protein sequence ID" value="KAL1586472.1"/>
    <property type="molecule type" value="Genomic_DNA"/>
</dbReference>
<proteinExistence type="inferred from homology"/>
<dbReference type="AlphaFoldDB" id="A0AB34KQT6"/>
<dbReference type="RefSeq" id="XP_069229577.1">
    <property type="nucleotide sequence ID" value="XM_069373943.1"/>
</dbReference>
<dbReference type="PRINTS" id="PR00081">
    <property type="entry name" value="GDHRDH"/>
</dbReference>
<evidence type="ECO:0000313" key="5">
    <source>
        <dbReference type="Proteomes" id="UP000803884"/>
    </source>
</evidence>
<dbReference type="GO" id="GO:0005737">
    <property type="term" value="C:cytoplasm"/>
    <property type="evidence" value="ECO:0007669"/>
    <property type="project" value="TreeGrafter"/>
</dbReference>
<evidence type="ECO:0000256" key="1">
    <source>
        <dbReference type="ARBA" id="ARBA00006484"/>
    </source>
</evidence>
<evidence type="ECO:0000256" key="2">
    <source>
        <dbReference type="ARBA" id="ARBA00022857"/>
    </source>
</evidence>
<comment type="caution">
    <text evidence="4">The sequence shown here is derived from an EMBL/GenBank/DDBJ whole genome shotgun (WGS) entry which is preliminary data.</text>
</comment>
<dbReference type="Pfam" id="PF00106">
    <property type="entry name" value="adh_short"/>
    <property type="match status" value="1"/>
</dbReference>
<dbReference type="PANTHER" id="PTHR44229">
    <property type="entry name" value="15-HYDROXYPROSTAGLANDIN DEHYDROGENASE [NAD(+)]"/>
    <property type="match status" value="1"/>
</dbReference>
<dbReference type="InterPro" id="IPR036291">
    <property type="entry name" value="NAD(P)-bd_dom_sf"/>
</dbReference>
<dbReference type="PROSITE" id="PS00061">
    <property type="entry name" value="ADH_SHORT"/>
    <property type="match status" value="1"/>
</dbReference>
<dbReference type="InterPro" id="IPR002347">
    <property type="entry name" value="SDR_fam"/>
</dbReference>